<dbReference type="InterPro" id="IPR000620">
    <property type="entry name" value="EamA_dom"/>
</dbReference>
<keyword evidence="3 6" id="KW-0812">Transmembrane</keyword>
<dbReference type="EMBL" id="LAZR01001490">
    <property type="protein sequence ID" value="KKN43764.1"/>
    <property type="molecule type" value="Genomic_DNA"/>
</dbReference>
<evidence type="ECO:0000256" key="2">
    <source>
        <dbReference type="ARBA" id="ARBA00022475"/>
    </source>
</evidence>
<feature type="transmembrane region" description="Helical" evidence="6">
    <location>
        <begin position="145"/>
        <end position="163"/>
    </location>
</feature>
<dbReference type="GO" id="GO:0005886">
    <property type="term" value="C:plasma membrane"/>
    <property type="evidence" value="ECO:0007669"/>
    <property type="project" value="UniProtKB-SubCell"/>
</dbReference>
<evidence type="ECO:0000256" key="3">
    <source>
        <dbReference type="ARBA" id="ARBA00022692"/>
    </source>
</evidence>
<evidence type="ECO:0000313" key="8">
    <source>
        <dbReference type="EMBL" id="KKN43764.1"/>
    </source>
</evidence>
<protein>
    <recommendedName>
        <fullName evidence="7">EamA domain-containing protein</fullName>
    </recommendedName>
</protein>
<reference evidence="8" key="1">
    <citation type="journal article" date="2015" name="Nature">
        <title>Complex archaea that bridge the gap between prokaryotes and eukaryotes.</title>
        <authorList>
            <person name="Spang A."/>
            <person name="Saw J.H."/>
            <person name="Jorgensen S.L."/>
            <person name="Zaremba-Niedzwiedzka K."/>
            <person name="Martijn J."/>
            <person name="Lind A.E."/>
            <person name="van Eijk R."/>
            <person name="Schleper C."/>
            <person name="Guy L."/>
            <person name="Ettema T.J."/>
        </authorList>
    </citation>
    <scope>NUCLEOTIDE SEQUENCE</scope>
</reference>
<dbReference type="PANTHER" id="PTHR32322">
    <property type="entry name" value="INNER MEMBRANE TRANSPORTER"/>
    <property type="match status" value="1"/>
</dbReference>
<comment type="subcellular location">
    <subcellularLocation>
        <location evidence="1">Cell membrane</location>
        <topology evidence="1">Multi-pass membrane protein</topology>
    </subcellularLocation>
</comment>
<dbReference type="InterPro" id="IPR037185">
    <property type="entry name" value="EmrE-like"/>
</dbReference>
<feature type="transmembrane region" description="Helical" evidence="6">
    <location>
        <begin position="112"/>
        <end position="129"/>
    </location>
</feature>
<dbReference type="PANTHER" id="PTHR32322:SF18">
    <property type="entry name" value="S-ADENOSYLMETHIONINE_S-ADENOSYLHOMOCYSTEINE TRANSPORTER"/>
    <property type="match status" value="1"/>
</dbReference>
<feature type="transmembrane region" description="Helical" evidence="6">
    <location>
        <begin position="175"/>
        <end position="193"/>
    </location>
</feature>
<feature type="transmembrane region" description="Helical" evidence="6">
    <location>
        <begin position="240"/>
        <end position="257"/>
    </location>
</feature>
<evidence type="ECO:0000256" key="1">
    <source>
        <dbReference type="ARBA" id="ARBA00004651"/>
    </source>
</evidence>
<evidence type="ECO:0000256" key="4">
    <source>
        <dbReference type="ARBA" id="ARBA00022989"/>
    </source>
</evidence>
<keyword evidence="2" id="KW-1003">Cell membrane</keyword>
<name>A0A0F9QMU9_9ZZZZ</name>
<feature type="domain" description="EamA" evidence="7">
    <location>
        <begin position="144"/>
        <end position="279"/>
    </location>
</feature>
<organism evidence="8">
    <name type="scientific">marine sediment metagenome</name>
    <dbReference type="NCBI Taxonomy" id="412755"/>
    <lineage>
        <taxon>unclassified sequences</taxon>
        <taxon>metagenomes</taxon>
        <taxon>ecological metagenomes</taxon>
    </lineage>
</organism>
<comment type="caution">
    <text evidence="8">The sequence shown here is derived from an EMBL/GenBank/DDBJ whole genome shotgun (WGS) entry which is preliminary data.</text>
</comment>
<evidence type="ECO:0000256" key="5">
    <source>
        <dbReference type="ARBA" id="ARBA00023136"/>
    </source>
</evidence>
<sequence length="296" mass="33650">MLLAILCWAINFSFMKIALREFSPLAFNGLRLLFASLILITALFVRGEGFSVAKSDIPKILFLSIIGNTVFQLLFMHGLNWTTASNTSVIMAMTPVFVVILSVFLKQEKIHWAGWLGIVISFIGFYFIITKQAGTFHFSWEELRGDLMILICNLFWAIYTVFSKPFLEKISPLKWTTITLAIGTVFYLPFAALDIVRIQWSEISFQAWAVLFYSGLFPIAICYVVWYASVRRVGNSKTAIYGYLSPIFTILFAYLLISERITLLQIGGALIIFAGVYLTRSGYRLLERRKASELSE</sequence>
<feature type="transmembrane region" description="Helical" evidence="6">
    <location>
        <begin position="205"/>
        <end position="228"/>
    </location>
</feature>
<keyword evidence="5 6" id="KW-0472">Membrane</keyword>
<dbReference type="AlphaFoldDB" id="A0A0F9QMU9"/>
<feature type="transmembrane region" description="Helical" evidence="6">
    <location>
        <begin position="25"/>
        <end position="45"/>
    </location>
</feature>
<feature type="domain" description="EamA" evidence="7">
    <location>
        <begin position="1"/>
        <end position="129"/>
    </location>
</feature>
<proteinExistence type="predicted"/>
<feature type="transmembrane region" description="Helical" evidence="6">
    <location>
        <begin position="57"/>
        <end position="75"/>
    </location>
</feature>
<feature type="transmembrane region" description="Helical" evidence="6">
    <location>
        <begin position="263"/>
        <end position="280"/>
    </location>
</feature>
<gene>
    <name evidence="8" type="ORF">LCGC14_0699840</name>
</gene>
<dbReference type="SUPFAM" id="SSF103481">
    <property type="entry name" value="Multidrug resistance efflux transporter EmrE"/>
    <property type="match status" value="2"/>
</dbReference>
<accession>A0A0F9QMU9</accession>
<dbReference type="Pfam" id="PF00892">
    <property type="entry name" value="EamA"/>
    <property type="match status" value="2"/>
</dbReference>
<dbReference type="InterPro" id="IPR050638">
    <property type="entry name" value="AA-Vitamin_Transporters"/>
</dbReference>
<evidence type="ECO:0000259" key="7">
    <source>
        <dbReference type="Pfam" id="PF00892"/>
    </source>
</evidence>
<keyword evidence="4 6" id="KW-1133">Transmembrane helix</keyword>
<feature type="transmembrane region" description="Helical" evidence="6">
    <location>
        <begin position="87"/>
        <end position="105"/>
    </location>
</feature>
<evidence type="ECO:0000256" key="6">
    <source>
        <dbReference type="SAM" id="Phobius"/>
    </source>
</evidence>